<dbReference type="EMBL" id="WVHS01000001">
    <property type="protein sequence ID" value="MXV14826.1"/>
    <property type="molecule type" value="Genomic_DNA"/>
</dbReference>
<keyword evidence="2" id="KW-1185">Reference proteome</keyword>
<comment type="caution">
    <text evidence="1">The sequence shown here is derived from an EMBL/GenBank/DDBJ whole genome shotgun (WGS) entry which is preliminary data.</text>
</comment>
<gene>
    <name evidence="1" type="ORF">GS398_05915</name>
</gene>
<protein>
    <submittedName>
        <fullName evidence="1">Uncharacterized protein</fullName>
    </submittedName>
</protein>
<dbReference type="Proteomes" id="UP000451233">
    <property type="component" value="Unassembled WGS sequence"/>
</dbReference>
<evidence type="ECO:0000313" key="1">
    <source>
        <dbReference type="EMBL" id="MXV14826.1"/>
    </source>
</evidence>
<dbReference type="RefSeq" id="WP_160905773.1">
    <property type="nucleotide sequence ID" value="NZ_WVHS01000001.1"/>
</dbReference>
<accession>A0A7K1XWD7</accession>
<dbReference type="AlphaFoldDB" id="A0A7K1XWD7"/>
<proteinExistence type="predicted"/>
<name>A0A7K1XWD7_9SPHI</name>
<reference evidence="1 2" key="1">
    <citation type="submission" date="2019-11" db="EMBL/GenBank/DDBJ databases">
        <title>Pedobacter sp. HMF7056 Genome sequencing and assembly.</title>
        <authorList>
            <person name="Kang H."/>
            <person name="Kim H."/>
            <person name="Joh K."/>
        </authorList>
    </citation>
    <scope>NUCLEOTIDE SEQUENCE [LARGE SCALE GENOMIC DNA]</scope>
    <source>
        <strain evidence="1 2">HMF7056</strain>
    </source>
</reference>
<sequence>MQESTTIFLSPPTIQHILENSGQATASLLQDLTTGIAKLEALLLSYHFQSRERVFNVSVDERSITVNADGNGHFTAVYMIGVFNACADIDHTDATRMKIDLDVKNFETGETVLTGELAYERGPDEL</sequence>
<evidence type="ECO:0000313" key="2">
    <source>
        <dbReference type="Proteomes" id="UP000451233"/>
    </source>
</evidence>
<organism evidence="1 2">
    <name type="scientific">Hufsiella ginkgonis</name>
    <dbReference type="NCBI Taxonomy" id="2695274"/>
    <lineage>
        <taxon>Bacteria</taxon>
        <taxon>Pseudomonadati</taxon>
        <taxon>Bacteroidota</taxon>
        <taxon>Sphingobacteriia</taxon>
        <taxon>Sphingobacteriales</taxon>
        <taxon>Sphingobacteriaceae</taxon>
        <taxon>Hufsiella</taxon>
    </lineage>
</organism>